<dbReference type="NCBIfam" id="TIGR00071">
    <property type="entry name" value="hisT_truA"/>
    <property type="match status" value="1"/>
</dbReference>
<dbReference type="FunFam" id="3.30.70.580:FF:000002">
    <property type="entry name" value="tRNA pseudouridine synthase"/>
    <property type="match status" value="1"/>
</dbReference>
<comment type="catalytic activity">
    <reaction evidence="1">
        <text>a uridine in mRNA = a pseudouridine in mRNA</text>
        <dbReference type="Rhea" id="RHEA:56644"/>
        <dbReference type="Rhea" id="RHEA-COMP:14658"/>
        <dbReference type="Rhea" id="RHEA-COMP:14659"/>
        <dbReference type="ChEBI" id="CHEBI:65314"/>
        <dbReference type="ChEBI" id="CHEBI:65315"/>
    </reaction>
</comment>
<sequence>MADPDPPVPRKVAIFMAYLGHGYLGMQRNPNAKTIESDLENALRLSSAISPSAKLHKDNFSRCARTDKGVSAVGQVVSGLFSFADPSTLVETLNTHLPPQIRVFGVCIVPDFDAKKCCDQRRYVYLLPLFALDTFQHRDRESVIGSGGVLRKCMECSERGRKKSIDAQIPIVPSASTCKIASLSTQMERFNGILHRYVGLHNFHNMTTRINPDDPAAVRHIISIDATIVIDIDGMQFIKCVIVGKSFMLHQIRKMIGLAVAIVRDCAPESLLYLALRQDVKINVPTAPEVGLYLEECMFTAYNHDTTMSMAAYSKQAEDFKFKYIYNHIASMERRYGAVALWLHSLNSRNYPDFNFQLPSN</sequence>
<keyword evidence="7" id="KW-0539">Nucleus</keyword>
<name>A0A0K9PGP4_ZOSMR</name>
<evidence type="ECO:0000256" key="5">
    <source>
        <dbReference type="ARBA" id="ARBA00022694"/>
    </source>
</evidence>
<keyword evidence="4" id="KW-0507">mRNA processing</keyword>
<dbReference type="PANTHER" id="PTHR11142:SF4">
    <property type="entry name" value="PSEUDOURIDYLATE SYNTHASE 1 HOMOLOG"/>
    <property type="match status" value="1"/>
</dbReference>
<gene>
    <name evidence="12" type="ORF">ZOSMA_246G00250</name>
</gene>
<comment type="catalytic activity">
    <reaction evidence="8">
        <text>a uridine in tRNA = a pseudouridine in tRNA</text>
        <dbReference type="Rhea" id="RHEA:54572"/>
        <dbReference type="Rhea" id="RHEA-COMP:13339"/>
        <dbReference type="Rhea" id="RHEA-COMP:13934"/>
        <dbReference type="ChEBI" id="CHEBI:65314"/>
        <dbReference type="ChEBI" id="CHEBI:65315"/>
    </reaction>
</comment>
<dbReference type="InterPro" id="IPR041708">
    <property type="entry name" value="PUS1/PUS2-like"/>
</dbReference>
<feature type="domain" description="Pseudouridine synthase I TruA alpha/beta" evidence="11">
    <location>
        <begin position="195"/>
        <end position="299"/>
    </location>
</feature>
<comment type="subcellular location">
    <subcellularLocation>
        <location evidence="2">Nucleus</location>
    </subcellularLocation>
</comment>
<evidence type="ECO:0000259" key="11">
    <source>
        <dbReference type="Pfam" id="PF01416"/>
    </source>
</evidence>
<proteinExistence type="inferred from homology"/>
<dbReference type="CDD" id="cd02568">
    <property type="entry name" value="PseudoU_synth_PUS1_PUS2"/>
    <property type="match status" value="1"/>
</dbReference>
<dbReference type="SUPFAM" id="SSF55120">
    <property type="entry name" value="Pseudouridine synthase"/>
    <property type="match status" value="1"/>
</dbReference>
<keyword evidence="5" id="KW-0819">tRNA processing</keyword>
<reference evidence="13" key="1">
    <citation type="journal article" date="2016" name="Nature">
        <title>The genome of the seagrass Zostera marina reveals angiosperm adaptation to the sea.</title>
        <authorList>
            <person name="Olsen J.L."/>
            <person name="Rouze P."/>
            <person name="Verhelst B."/>
            <person name="Lin Y.-C."/>
            <person name="Bayer T."/>
            <person name="Collen J."/>
            <person name="Dattolo E."/>
            <person name="De Paoli E."/>
            <person name="Dittami S."/>
            <person name="Maumus F."/>
            <person name="Michel G."/>
            <person name="Kersting A."/>
            <person name="Lauritano C."/>
            <person name="Lohaus R."/>
            <person name="Toepel M."/>
            <person name="Tonon T."/>
            <person name="Vanneste K."/>
            <person name="Amirebrahimi M."/>
            <person name="Brakel J."/>
            <person name="Bostroem C."/>
            <person name="Chovatia M."/>
            <person name="Grimwood J."/>
            <person name="Jenkins J.W."/>
            <person name="Jueterbock A."/>
            <person name="Mraz A."/>
            <person name="Stam W.T."/>
            <person name="Tice H."/>
            <person name="Bornberg-Bauer E."/>
            <person name="Green P.J."/>
            <person name="Pearson G.A."/>
            <person name="Procaccini G."/>
            <person name="Duarte C.M."/>
            <person name="Schmutz J."/>
            <person name="Reusch T.B.H."/>
            <person name="Van de Peer Y."/>
        </authorList>
    </citation>
    <scope>NUCLEOTIDE SEQUENCE [LARGE SCALE GENOMIC DNA]</scope>
    <source>
        <strain evidence="13">cv. Finnish</strain>
    </source>
</reference>
<dbReference type="GO" id="GO:0005634">
    <property type="term" value="C:nucleus"/>
    <property type="evidence" value="ECO:0000318"/>
    <property type="project" value="GO_Central"/>
</dbReference>
<dbReference type="Gene3D" id="3.30.70.660">
    <property type="entry name" value="Pseudouridine synthase I, catalytic domain, C-terminal subdomain"/>
    <property type="match status" value="1"/>
</dbReference>
<dbReference type="GO" id="GO:0009982">
    <property type="term" value="F:pseudouridine synthase activity"/>
    <property type="evidence" value="ECO:0000318"/>
    <property type="project" value="GO_Central"/>
</dbReference>
<dbReference type="Pfam" id="PF01416">
    <property type="entry name" value="PseudoU_synth_1"/>
    <property type="match status" value="1"/>
</dbReference>
<dbReference type="GO" id="GO:0006397">
    <property type="term" value="P:mRNA processing"/>
    <property type="evidence" value="ECO:0007669"/>
    <property type="project" value="UniProtKB-KW"/>
</dbReference>
<dbReference type="FunFam" id="3.30.70.660:FF:000002">
    <property type="entry name" value="tRNA pseudouridine synthase"/>
    <property type="match status" value="1"/>
</dbReference>
<keyword evidence="13" id="KW-1185">Reference proteome</keyword>
<evidence type="ECO:0000256" key="10">
    <source>
        <dbReference type="PIRSR" id="PIRSR641708-2"/>
    </source>
</evidence>
<dbReference type="STRING" id="29655.A0A0K9PGP4"/>
<dbReference type="InterPro" id="IPR020103">
    <property type="entry name" value="PsdUridine_synth_cat_dom_sf"/>
</dbReference>
<dbReference type="Proteomes" id="UP000036987">
    <property type="component" value="Unassembled WGS sequence"/>
</dbReference>
<evidence type="ECO:0000256" key="7">
    <source>
        <dbReference type="ARBA" id="ARBA00023242"/>
    </source>
</evidence>
<keyword evidence="6" id="KW-0413">Isomerase</keyword>
<accession>A0A0K9PGP4</accession>
<dbReference type="Gene3D" id="3.30.70.580">
    <property type="entry name" value="Pseudouridine synthase I, catalytic domain, N-terminal subdomain"/>
    <property type="match status" value="1"/>
</dbReference>
<dbReference type="InterPro" id="IPR020095">
    <property type="entry name" value="PsdUridine_synth_TruA_C"/>
</dbReference>
<dbReference type="GO" id="GO:1990481">
    <property type="term" value="P:mRNA pseudouridine synthesis"/>
    <property type="evidence" value="ECO:0000318"/>
    <property type="project" value="GO_Central"/>
</dbReference>
<feature type="active site" description="Nucleophile" evidence="9">
    <location>
        <position position="67"/>
    </location>
</feature>
<protein>
    <recommendedName>
        <fullName evidence="11">Pseudouridine synthase I TruA alpha/beta domain-containing protein</fullName>
    </recommendedName>
</protein>
<comment type="caution">
    <text evidence="12">The sequence shown here is derived from an EMBL/GenBank/DDBJ whole genome shotgun (WGS) entry which is preliminary data.</text>
</comment>
<evidence type="ECO:0000256" key="3">
    <source>
        <dbReference type="ARBA" id="ARBA00009375"/>
    </source>
</evidence>
<evidence type="ECO:0000256" key="4">
    <source>
        <dbReference type="ARBA" id="ARBA00022664"/>
    </source>
</evidence>
<dbReference type="AlphaFoldDB" id="A0A0K9PGP4"/>
<dbReference type="InterPro" id="IPR001406">
    <property type="entry name" value="PsdUridine_synth_TruA"/>
</dbReference>
<dbReference type="OMA" id="FLCECIY"/>
<dbReference type="OrthoDB" id="10256309at2759"/>
<evidence type="ECO:0000313" key="13">
    <source>
        <dbReference type="Proteomes" id="UP000036987"/>
    </source>
</evidence>
<dbReference type="GO" id="GO:0031119">
    <property type="term" value="P:tRNA pseudouridine synthesis"/>
    <property type="evidence" value="ECO:0000318"/>
    <property type="project" value="GO_Central"/>
</dbReference>
<dbReference type="InterPro" id="IPR020094">
    <property type="entry name" value="TruA/RsuA/RluB/E/F_N"/>
</dbReference>
<feature type="binding site" evidence="10">
    <location>
        <position position="123"/>
    </location>
    <ligand>
        <name>substrate</name>
    </ligand>
</feature>
<evidence type="ECO:0000313" key="12">
    <source>
        <dbReference type="EMBL" id="KMZ68233.1"/>
    </source>
</evidence>
<evidence type="ECO:0000256" key="6">
    <source>
        <dbReference type="ARBA" id="ARBA00023235"/>
    </source>
</evidence>
<organism evidence="12 13">
    <name type="scientific">Zostera marina</name>
    <name type="common">Eelgrass</name>
    <dbReference type="NCBI Taxonomy" id="29655"/>
    <lineage>
        <taxon>Eukaryota</taxon>
        <taxon>Viridiplantae</taxon>
        <taxon>Streptophyta</taxon>
        <taxon>Embryophyta</taxon>
        <taxon>Tracheophyta</taxon>
        <taxon>Spermatophyta</taxon>
        <taxon>Magnoliopsida</taxon>
        <taxon>Liliopsida</taxon>
        <taxon>Zosteraceae</taxon>
        <taxon>Zostera</taxon>
    </lineage>
</organism>
<evidence type="ECO:0000256" key="8">
    <source>
        <dbReference type="ARBA" id="ARBA00036943"/>
    </source>
</evidence>
<evidence type="ECO:0000256" key="9">
    <source>
        <dbReference type="PIRSR" id="PIRSR641708-1"/>
    </source>
</evidence>
<dbReference type="EMBL" id="LFYR01000857">
    <property type="protein sequence ID" value="KMZ68233.1"/>
    <property type="molecule type" value="Genomic_DNA"/>
</dbReference>
<dbReference type="InterPro" id="IPR020097">
    <property type="entry name" value="PsdUridine_synth_TruA_a/b_dom"/>
</dbReference>
<evidence type="ECO:0000256" key="2">
    <source>
        <dbReference type="ARBA" id="ARBA00004123"/>
    </source>
</evidence>
<dbReference type="PANTHER" id="PTHR11142">
    <property type="entry name" value="PSEUDOURIDYLATE SYNTHASE"/>
    <property type="match status" value="1"/>
</dbReference>
<dbReference type="GO" id="GO:0003723">
    <property type="term" value="F:RNA binding"/>
    <property type="evidence" value="ECO:0007669"/>
    <property type="project" value="InterPro"/>
</dbReference>
<evidence type="ECO:0000256" key="1">
    <source>
        <dbReference type="ARBA" id="ARBA00001166"/>
    </source>
</evidence>
<comment type="similarity">
    <text evidence="3">Belongs to the tRNA pseudouridine synthase TruA family.</text>
</comment>